<gene>
    <name evidence="9" type="ORF">V5J35_003220</name>
</gene>
<keyword evidence="7" id="KW-0653">Protein transport</keyword>
<dbReference type="Pfam" id="PF02472">
    <property type="entry name" value="ExbD"/>
    <property type="match status" value="1"/>
</dbReference>
<keyword evidence="3" id="KW-1003">Cell membrane</keyword>
<evidence type="ECO:0000256" key="5">
    <source>
        <dbReference type="ARBA" id="ARBA00022989"/>
    </source>
</evidence>
<evidence type="ECO:0000256" key="1">
    <source>
        <dbReference type="ARBA" id="ARBA00004162"/>
    </source>
</evidence>
<evidence type="ECO:0000256" key="3">
    <source>
        <dbReference type="ARBA" id="ARBA00022475"/>
    </source>
</evidence>
<reference evidence="9 10" key="1">
    <citation type="submission" date="2024-06" db="EMBL/GenBank/DDBJ databases">
        <title>Genomic Encyclopedia of Type Strains, Phase V (KMG-V): Genome sequencing to study the core and pangenomes of soil and plant-associated prokaryotes.</title>
        <authorList>
            <person name="Whitman W."/>
        </authorList>
    </citation>
    <scope>NUCLEOTIDE SEQUENCE [LARGE SCALE GENOMIC DNA]</scope>
    <source>
        <strain evidence="9 10">NE40</strain>
    </source>
</reference>
<dbReference type="EMBL" id="JBEWTB010000002">
    <property type="protein sequence ID" value="MET4758028.1"/>
    <property type="molecule type" value="Genomic_DNA"/>
</dbReference>
<comment type="subcellular location">
    <subcellularLocation>
        <location evidence="1">Cell membrane</location>
        <topology evidence="1">Single-pass membrane protein</topology>
    </subcellularLocation>
    <subcellularLocation>
        <location evidence="7">Cell membrane</location>
        <topology evidence="7">Single-pass type II membrane protein</topology>
    </subcellularLocation>
</comment>
<evidence type="ECO:0000313" key="9">
    <source>
        <dbReference type="EMBL" id="MET4758028.1"/>
    </source>
</evidence>
<name>A0ABV2SJW3_9GAMM</name>
<evidence type="ECO:0000256" key="7">
    <source>
        <dbReference type="RuleBase" id="RU003879"/>
    </source>
</evidence>
<accession>A0ABV2SJW3</accession>
<dbReference type="Proteomes" id="UP001549366">
    <property type="component" value="Unassembled WGS sequence"/>
</dbReference>
<keyword evidence="6 8" id="KW-0472">Membrane</keyword>
<dbReference type="PANTHER" id="PTHR30558:SF15">
    <property type="entry name" value="BIOPOLYMER TRANSPORT PROTEIN EXBD1"/>
    <property type="match status" value="1"/>
</dbReference>
<keyword evidence="7" id="KW-0813">Transport</keyword>
<feature type="transmembrane region" description="Helical" evidence="8">
    <location>
        <begin position="16"/>
        <end position="35"/>
    </location>
</feature>
<keyword evidence="5 8" id="KW-1133">Transmembrane helix</keyword>
<evidence type="ECO:0000256" key="2">
    <source>
        <dbReference type="ARBA" id="ARBA00005811"/>
    </source>
</evidence>
<keyword evidence="4 7" id="KW-0812">Transmembrane</keyword>
<dbReference type="RefSeq" id="WP_354008138.1">
    <property type="nucleotide sequence ID" value="NZ_JBEWTA010000001.1"/>
</dbReference>
<evidence type="ECO:0000313" key="10">
    <source>
        <dbReference type="Proteomes" id="UP001549366"/>
    </source>
</evidence>
<comment type="similarity">
    <text evidence="2 7">Belongs to the ExbD/TolR family.</text>
</comment>
<evidence type="ECO:0000256" key="4">
    <source>
        <dbReference type="ARBA" id="ARBA00022692"/>
    </source>
</evidence>
<sequence>MIDIPEPEKNVSVQDAMTPMIDVIFSLIAFMMLMINAPMLNMQVELPETESAVASTTPLEKEVITITINPEVEGWFLNEQKIDSDEQLKTELVRLTTEYDESFSIVVSSDKDASVQAMVNLFAILQSLKLEVAHLALQSGGKPS</sequence>
<proteinExistence type="inferred from homology"/>
<dbReference type="PANTHER" id="PTHR30558">
    <property type="entry name" value="EXBD MEMBRANE COMPONENT OF PMF-DRIVEN MACROMOLECULE IMPORT SYSTEM"/>
    <property type="match status" value="1"/>
</dbReference>
<comment type="caution">
    <text evidence="9">The sequence shown here is derived from an EMBL/GenBank/DDBJ whole genome shotgun (WGS) entry which is preliminary data.</text>
</comment>
<evidence type="ECO:0000256" key="8">
    <source>
        <dbReference type="SAM" id="Phobius"/>
    </source>
</evidence>
<protein>
    <submittedName>
        <fullName evidence="9">Biopolymer transport protein ExbD</fullName>
    </submittedName>
</protein>
<keyword evidence="10" id="KW-1185">Reference proteome</keyword>
<organism evidence="9 10">
    <name type="scientific">Endozoicomonas lisbonensis</name>
    <dbReference type="NCBI Taxonomy" id="3120522"/>
    <lineage>
        <taxon>Bacteria</taxon>
        <taxon>Pseudomonadati</taxon>
        <taxon>Pseudomonadota</taxon>
        <taxon>Gammaproteobacteria</taxon>
        <taxon>Oceanospirillales</taxon>
        <taxon>Endozoicomonadaceae</taxon>
        <taxon>Endozoicomonas</taxon>
    </lineage>
</organism>
<dbReference type="InterPro" id="IPR003400">
    <property type="entry name" value="ExbD"/>
</dbReference>
<evidence type="ECO:0000256" key="6">
    <source>
        <dbReference type="ARBA" id="ARBA00023136"/>
    </source>
</evidence>